<feature type="signal peptide" evidence="1">
    <location>
        <begin position="1"/>
        <end position="19"/>
    </location>
</feature>
<protein>
    <submittedName>
        <fullName evidence="2">Uncharacterized protein</fullName>
    </submittedName>
</protein>
<dbReference type="Proteomes" id="UP000001067">
    <property type="component" value="Unassembled WGS sequence"/>
</dbReference>
<evidence type="ECO:0000313" key="2">
    <source>
        <dbReference type="EMBL" id="EFQ89287.1"/>
    </source>
</evidence>
<dbReference type="HOGENOM" id="CLU_2886880_0_0_1"/>
<dbReference type="EMBL" id="GL535833">
    <property type="protein sequence ID" value="EFQ89287.1"/>
    <property type="molecule type" value="Genomic_DNA"/>
</dbReference>
<feature type="chain" id="PRO_5003179540" evidence="1">
    <location>
        <begin position="20"/>
        <end position="63"/>
    </location>
</feature>
<keyword evidence="3" id="KW-1185">Reference proteome</keyword>
<gene>
    <name evidence="2" type="ORF">PTT_14464</name>
</gene>
<organism evidence="3">
    <name type="scientific">Pyrenophora teres f. teres (strain 0-1)</name>
    <name type="common">Barley net blotch fungus</name>
    <name type="synonym">Drechslera teres f. teres</name>
    <dbReference type="NCBI Taxonomy" id="861557"/>
    <lineage>
        <taxon>Eukaryota</taxon>
        <taxon>Fungi</taxon>
        <taxon>Dikarya</taxon>
        <taxon>Ascomycota</taxon>
        <taxon>Pezizomycotina</taxon>
        <taxon>Dothideomycetes</taxon>
        <taxon>Pleosporomycetidae</taxon>
        <taxon>Pleosporales</taxon>
        <taxon>Pleosporineae</taxon>
        <taxon>Pleosporaceae</taxon>
        <taxon>Pyrenophora</taxon>
    </lineage>
</organism>
<keyword evidence="1" id="KW-0732">Signal</keyword>
<dbReference type="AlphaFoldDB" id="E3RY81"/>
<sequence>MKLSMIATTFLMTITPALSLAVPNAQFSGGITFASSAAPLSCSANGGCLAGQSCILGVCLAAV</sequence>
<dbReference type="KEGG" id="pte:PTT_14464"/>
<proteinExistence type="predicted"/>
<evidence type="ECO:0000256" key="1">
    <source>
        <dbReference type="SAM" id="SignalP"/>
    </source>
</evidence>
<reference evidence="2 3" key="1">
    <citation type="journal article" date="2010" name="Genome Biol.">
        <title>A first genome assembly of the barley fungal pathogen Pyrenophora teres f. teres.</title>
        <authorList>
            <person name="Ellwood S.R."/>
            <person name="Liu Z."/>
            <person name="Syme R.A."/>
            <person name="Lai Z."/>
            <person name="Hane J.K."/>
            <person name="Keiper F."/>
            <person name="Moffat C.S."/>
            <person name="Oliver R.P."/>
            <person name="Friesen T.L."/>
        </authorList>
    </citation>
    <scope>NUCLEOTIDE SEQUENCE [LARGE SCALE GENOMIC DNA]</scope>
    <source>
        <strain evidence="2 3">0-1</strain>
    </source>
</reference>
<evidence type="ECO:0000313" key="3">
    <source>
        <dbReference type="Proteomes" id="UP000001067"/>
    </source>
</evidence>
<accession>E3RY81</accession>
<name>E3RY81_PYRTT</name>